<evidence type="ECO:0000256" key="1">
    <source>
        <dbReference type="ARBA" id="ARBA00022741"/>
    </source>
</evidence>
<dbReference type="InterPro" id="IPR014001">
    <property type="entry name" value="Helicase_ATP-bd"/>
</dbReference>
<evidence type="ECO:0000256" key="3">
    <source>
        <dbReference type="ARBA" id="ARBA00022801"/>
    </source>
</evidence>
<evidence type="ECO:0000259" key="10">
    <source>
        <dbReference type="PROSITE" id="PS51192"/>
    </source>
</evidence>
<dbReference type="InterPro" id="IPR045628">
    <property type="entry name" value="Lhr_WH_dom"/>
</dbReference>
<dbReference type="Pfam" id="PF00270">
    <property type="entry name" value="DEAD"/>
    <property type="match status" value="1"/>
</dbReference>
<reference evidence="12 13" key="1">
    <citation type="submission" date="2018-06" db="EMBL/GenBank/DDBJ databases">
        <title>Extensive metabolic versatility and redundancy in microbially diverse, dynamic hydrothermal sediments.</title>
        <authorList>
            <person name="Dombrowski N."/>
            <person name="Teske A."/>
            <person name="Baker B.J."/>
        </authorList>
    </citation>
    <scope>NUCLEOTIDE SEQUENCE [LARGE SCALE GENOMIC DNA]</scope>
    <source>
        <strain evidence="12">B66_G16</strain>
    </source>
</reference>
<evidence type="ECO:0000313" key="13">
    <source>
        <dbReference type="Proteomes" id="UP000278475"/>
    </source>
</evidence>
<dbReference type="InterPro" id="IPR052511">
    <property type="entry name" value="ATP-dep_Helicase"/>
</dbReference>
<protein>
    <submittedName>
        <fullName evidence="12">Helicase</fullName>
    </submittedName>
</protein>
<dbReference type="PANTHER" id="PTHR47962:SF5">
    <property type="entry name" value="ATP-DEPENDENT HELICASE LHR-RELATED"/>
    <property type="match status" value="1"/>
</dbReference>
<keyword evidence="6" id="KW-0238">DNA-binding</keyword>
<feature type="domain" description="Helicase ATP-binding" evidence="10">
    <location>
        <begin position="25"/>
        <end position="201"/>
    </location>
</feature>
<evidence type="ECO:0000256" key="4">
    <source>
        <dbReference type="ARBA" id="ARBA00022806"/>
    </source>
</evidence>
<dbReference type="Pfam" id="PF08494">
    <property type="entry name" value="DEAD_assoc"/>
    <property type="match status" value="1"/>
</dbReference>
<dbReference type="GO" id="GO:0004386">
    <property type="term" value="F:helicase activity"/>
    <property type="evidence" value="ECO:0007669"/>
    <property type="project" value="UniProtKB-KW"/>
</dbReference>
<dbReference type="PANTHER" id="PTHR47962">
    <property type="entry name" value="ATP-DEPENDENT HELICASE LHR-RELATED-RELATED"/>
    <property type="match status" value="1"/>
</dbReference>
<dbReference type="GO" id="GO:0016887">
    <property type="term" value="F:ATP hydrolysis activity"/>
    <property type="evidence" value="ECO:0007669"/>
    <property type="project" value="TreeGrafter"/>
</dbReference>
<dbReference type="GO" id="GO:0140097">
    <property type="term" value="F:catalytic activity, acting on DNA"/>
    <property type="evidence" value="ECO:0007669"/>
    <property type="project" value="UniProtKB-ARBA"/>
</dbReference>
<dbReference type="InterPro" id="IPR001650">
    <property type="entry name" value="Helicase_C-like"/>
</dbReference>
<evidence type="ECO:0000256" key="2">
    <source>
        <dbReference type="ARBA" id="ARBA00022763"/>
    </source>
</evidence>
<dbReference type="InterPro" id="IPR017170">
    <property type="entry name" value="Lhr-like"/>
</dbReference>
<dbReference type="SUPFAM" id="SSF52540">
    <property type="entry name" value="P-loop containing nucleoside triphosphate hydrolases"/>
    <property type="match status" value="1"/>
</dbReference>
<evidence type="ECO:0000256" key="7">
    <source>
        <dbReference type="ARBA" id="ARBA00023204"/>
    </source>
</evidence>
<dbReference type="GO" id="GO:0003677">
    <property type="term" value="F:DNA binding"/>
    <property type="evidence" value="ECO:0007669"/>
    <property type="project" value="UniProtKB-KW"/>
</dbReference>
<evidence type="ECO:0000313" key="12">
    <source>
        <dbReference type="EMBL" id="RLE47920.1"/>
    </source>
</evidence>
<dbReference type="PROSITE" id="PS51194">
    <property type="entry name" value="HELICASE_CTER"/>
    <property type="match status" value="1"/>
</dbReference>
<sequence>MDKRIVEALRKVGIEKLSEFQVETFKRIIEGRNLLIIAPTGSGKTEAAILPIFQKILKEKDKKGIKLLYITPLRALNRDMLRRLKKLAELLEISIDVRHGDTTESERVKQSKKPPEVLITTPETFQILFLGKRLRKALENVKYVVVDEVHEIADSERGIQLSVALERLKEITDFQIVALSATLHNPEKIAALFGKMEIFEAKLPKDYEFTVIKPKKVEEKFFDSPLTEDFIAELYEMKKIIDSHNSALIFVNTRQTAEALGVHLKRITNVEVHHGSLSREARVDAEEKFAKGKLKAIICTSSMELGIDIGHVDVVLQYNSPRQVLRLIQRVGRSGHKFGRISKGYIIASTFDEILESWAIVKRAEEGKLEEIKAHIGSLDVLANQIAAIAMEYGRIDVRRAYTIIKRSYPYRNLSFDEFDEICKFLAEIGLIFYDDEEIAIRRKTRRYFYDNISMIPDEKHHRVIDITTGRTIGNLDESFLSTFSGEVFAMKGELWKVVSVDEVVRVEPYQAEGVIPSWVGEEIPVPFEVSQDVGKIRMWIAGLIRSGGNPVKILMSEFKTNEEACKEVVRVINDQIVRGFAVPTDNHLTFESSEGMTIVNACFGHRVNETIGRIIALLLSAKKGRNVSIEVDPYRIKLYPAKANDVVEVFESVEPEYVEHLAERSLIETKLMQWKIINSARKFGLISKDEDLSRMNLKNLVIRLRDTPIYKEALREIFLEKMDVERAKEIFEGFGDGLTYSVYNEFSPVSIVSRQRSFDILMSRPTEAILEAFRRRLEKEICRIYCLNCGASYTSTVEQLGRLECIKCKSRMVAVFNNRRRITDFKKEELFRIANLVASYGKKAVYALNAYGVGAEVAARILSRHYLNDKDFFKALLEAEKNYVRTRKFWD</sequence>
<dbReference type="SMART" id="SM00487">
    <property type="entry name" value="DEXDc"/>
    <property type="match status" value="1"/>
</dbReference>
<dbReference type="InterPro" id="IPR011545">
    <property type="entry name" value="DEAD/DEAH_box_helicase_dom"/>
</dbReference>
<keyword evidence="7" id="KW-0234">DNA repair</keyword>
<dbReference type="Proteomes" id="UP000278475">
    <property type="component" value="Unassembled WGS sequence"/>
</dbReference>
<dbReference type="EMBL" id="QMQV01000099">
    <property type="protein sequence ID" value="RLE47920.1"/>
    <property type="molecule type" value="Genomic_DNA"/>
</dbReference>
<gene>
    <name evidence="12" type="ORF">DRJ31_08145</name>
</gene>
<keyword evidence="5" id="KW-0067">ATP-binding</keyword>
<dbReference type="Pfam" id="PF19306">
    <property type="entry name" value="WHD_Lhr"/>
    <property type="match status" value="1"/>
</dbReference>
<evidence type="ECO:0000256" key="5">
    <source>
        <dbReference type="ARBA" id="ARBA00022840"/>
    </source>
</evidence>
<proteinExistence type="inferred from homology"/>
<evidence type="ECO:0000256" key="8">
    <source>
        <dbReference type="ARBA" id="ARBA00023235"/>
    </source>
</evidence>
<evidence type="ECO:0000256" key="6">
    <source>
        <dbReference type="ARBA" id="ARBA00023125"/>
    </source>
</evidence>
<dbReference type="InterPro" id="IPR027417">
    <property type="entry name" value="P-loop_NTPase"/>
</dbReference>
<evidence type="ECO:0000259" key="11">
    <source>
        <dbReference type="PROSITE" id="PS51194"/>
    </source>
</evidence>
<feature type="domain" description="Helicase C-terminal" evidence="11">
    <location>
        <begin position="233"/>
        <end position="390"/>
    </location>
</feature>
<evidence type="ECO:0000256" key="9">
    <source>
        <dbReference type="ARBA" id="ARBA00093467"/>
    </source>
</evidence>
<organism evidence="12 13">
    <name type="scientific">Thermoproteota archaeon</name>
    <dbReference type="NCBI Taxonomy" id="2056631"/>
    <lineage>
        <taxon>Archaea</taxon>
        <taxon>Thermoproteota</taxon>
    </lineage>
</organism>
<dbReference type="GO" id="GO:0006281">
    <property type="term" value="P:DNA repair"/>
    <property type="evidence" value="ECO:0007669"/>
    <property type="project" value="UniProtKB-KW"/>
</dbReference>
<keyword evidence="4 12" id="KW-0347">Helicase</keyword>
<dbReference type="PIRSF" id="PIRSF037307">
    <property type="entry name" value="Lhr-like_helic_prd"/>
    <property type="match status" value="1"/>
</dbReference>
<name>A0A497EL58_9CREN</name>
<dbReference type="SMART" id="SM00490">
    <property type="entry name" value="HELICc"/>
    <property type="match status" value="1"/>
</dbReference>
<keyword evidence="3" id="KW-0378">Hydrolase</keyword>
<comment type="caution">
    <text evidence="12">The sequence shown here is derived from an EMBL/GenBank/DDBJ whole genome shotgun (WGS) entry which is preliminary data.</text>
</comment>
<accession>A0A497EL58</accession>
<keyword evidence="1" id="KW-0547">Nucleotide-binding</keyword>
<dbReference type="InterPro" id="IPR013701">
    <property type="entry name" value="Lhr-like_DEAD/DEAH_assoc"/>
</dbReference>
<comment type="similarity">
    <text evidence="9">Belongs to the Lhr helicase family. Lhr-Core subfamily.</text>
</comment>
<dbReference type="AlphaFoldDB" id="A0A497EL58"/>
<dbReference type="CDD" id="cd17922">
    <property type="entry name" value="DEXHc_LHR-like"/>
    <property type="match status" value="1"/>
</dbReference>
<keyword evidence="8" id="KW-0413">Isomerase</keyword>
<dbReference type="GO" id="GO:0005524">
    <property type="term" value="F:ATP binding"/>
    <property type="evidence" value="ECO:0007669"/>
    <property type="project" value="UniProtKB-KW"/>
</dbReference>
<dbReference type="PROSITE" id="PS51192">
    <property type="entry name" value="HELICASE_ATP_BIND_1"/>
    <property type="match status" value="1"/>
</dbReference>
<keyword evidence="2" id="KW-0227">DNA damage</keyword>
<dbReference type="Pfam" id="PF00271">
    <property type="entry name" value="Helicase_C"/>
    <property type="match status" value="1"/>
</dbReference>
<dbReference type="CDD" id="cd18796">
    <property type="entry name" value="SF2_C_LHR"/>
    <property type="match status" value="1"/>
</dbReference>
<dbReference type="Gene3D" id="3.40.50.300">
    <property type="entry name" value="P-loop containing nucleotide triphosphate hydrolases"/>
    <property type="match status" value="2"/>
</dbReference>